<organism evidence="2 3">
    <name type="scientific">Rhodotorula paludigena</name>
    <dbReference type="NCBI Taxonomy" id="86838"/>
    <lineage>
        <taxon>Eukaryota</taxon>
        <taxon>Fungi</taxon>
        <taxon>Dikarya</taxon>
        <taxon>Basidiomycota</taxon>
        <taxon>Pucciniomycotina</taxon>
        <taxon>Microbotryomycetes</taxon>
        <taxon>Sporidiobolales</taxon>
        <taxon>Sporidiobolaceae</taxon>
        <taxon>Rhodotorula</taxon>
    </lineage>
</organism>
<dbReference type="Proteomes" id="UP001342314">
    <property type="component" value="Unassembled WGS sequence"/>
</dbReference>
<name>A0AAV5GDJ0_9BASI</name>
<gene>
    <name evidence="2" type="ORF">Rhopal_000675-T1</name>
</gene>
<evidence type="ECO:0000313" key="3">
    <source>
        <dbReference type="Proteomes" id="UP001342314"/>
    </source>
</evidence>
<feature type="region of interest" description="Disordered" evidence="1">
    <location>
        <begin position="460"/>
        <end position="483"/>
    </location>
</feature>
<proteinExistence type="predicted"/>
<evidence type="ECO:0000256" key="1">
    <source>
        <dbReference type="SAM" id="MobiDB-lite"/>
    </source>
</evidence>
<reference evidence="2 3" key="1">
    <citation type="submission" date="2021-12" db="EMBL/GenBank/DDBJ databases">
        <title>High titer production of polyol ester of fatty acids by Rhodotorula paludigena BS15 towards product separation-free biomass refinery.</title>
        <authorList>
            <person name="Mano J."/>
            <person name="Ono H."/>
            <person name="Tanaka T."/>
            <person name="Naito K."/>
            <person name="Sushida H."/>
            <person name="Ike M."/>
            <person name="Tokuyasu K."/>
            <person name="Kitaoka M."/>
        </authorList>
    </citation>
    <scope>NUCLEOTIDE SEQUENCE [LARGE SCALE GENOMIC DNA]</scope>
    <source>
        <strain evidence="2 3">BS15</strain>
    </source>
</reference>
<keyword evidence="3" id="KW-1185">Reference proteome</keyword>
<feature type="region of interest" description="Disordered" evidence="1">
    <location>
        <begin position="163"/>
        <end position="239"/>
    </location>
</feature>
<sequence>MTPTDGQLEAWICEFLGYFDRSAAWTDVVPGADKPWEGAIQLPSHGHRGYRANIPIFVHDAFIIRSLPHGHSIVPCKTLPIHPRGLVVSVPSRVNSAFHMHWTFLDYIRDPSSGYAVATEWQIIDSADSPQPRQVCKVRFLADKNPSSFVGYQGFVHAKATKPSPLPYTIRPSTRTPPEAAAASSVSNDGDNAVATDRSDSPTATLSSDPAAPPEAAWQPVPHEKSPPSHAGPSEGSHNRRELVRHFAHHADVAPAYDPAIHRPSELPQYGHTVQPSASIDLSLLDMRVERFLELRMKNETGYRGIEPDGQVFDILACDWIAAASEPGSPEIVPTLSATIAVNGRWRPFVRKEWRDHKLVLLDQPRLYGFGLPGCVLLDRIDVDGTTDAQEHGSKRQQPFEVATTTRRGSKIKDEWRIAGFDGPESLPHHDTRSVTSIQWFVSSRRGQPSMHIRFVYRNPHNPGARRSEETGAGERVLPRSRQRAKREDDLVCVSFGSTALEVEYTPQTV</sequence>
<protein>
    <submittedName>
        <fullName evidence="2">Uncharacterized protein</fullName>
    </submittedName>
</protein>
<dbReference type="AlphaFoldDB" id="A0AAV5GDJ0"/>
<feature type="region of interest" description="Disordered" evidence="1">
    <location>
        <begin position="387"/>
        <end position="406"/>
    </location>
</feature>
<comment type="caution">
    <text evidence="2">The sequence shown here is derived from an EMBL/GenBank/DDBJ whole genome shotgun (WGS) entry which is preliminary data.</text>
</comment>
<dbReference type="EMBL" id="BQKY01000002">
    <property type="protein sequence ID" value="GJN87720.1"/>
    <property type="molecule type" value="Genomic_DNA"/>
</dbReference>
<accession>A0AAV5GDJ0</accession>
<evidence type="ECO:0000313" key="2">
    <source>
        <dbReference type="EMBL" id="GJN87720.1"/>
    </source>
</evidence>